<name>A0A5J6SK05_9BACI</name>
<sequence>MLSNTIGETKTARNFFGIHLSLSSDMLRFDIYKEDGEVFEDLAYRALKIAVMATKRKQIRNLPGYYKGVLRKLIDETYFKDMFMYFDVPLGDFYFPENYEPS</sequence>
<dbReference type="Proteomes" id="UP000325517">
    <property type="component" value="Chromosome"/>
</dbReference>
<protein>
    <submittedName>
        <fullName evidence="1">Uncharacterized protein</fullName>
    </submittedName>
</protein>
<accession>A0A5J6SK05</accession>
<organism evidence="1 2">
    <name type="scientific">Psychrobacillus glaciei</name>
    <dbReference type="NCBI Taxonomy" id="2283160"/>
    <lineage>
        <taxon>Bacteria</taxon>
        <taxon>Bacillati</taxon>
        <taxon>Bacillota</taxon>
        <taxon>Bacilli</taxon>
        <taxon>Bacillales</taxon>
        <taxon>Bacillaceae</taxon>
        <taxon>Psychrobacillus</taxon>
    </lineage>
</organism>
<evidence type="ECO:0000313" key="1">
    <source>
        <dbReference type="EMBL" id="QFF98029.1"/>
    </source>
</evidence>
<gene>
    <name evidence="1" type="ORF">PB01_03905</name>
</gene>
<dbReference type="EMBL" id="CP031223">
    <property type="protein sequence ID" value="QFF98029.1"/>
    <property type="molecule type" value="Genomic_DNA"/>
</dbReference>
<dbReference type="AlphaFoldDB" id="A0A5J6SK05"/>
<proteinExistence type="predicted"/>
<evidence type="ECO:0000313" key="2">
    <source>
        <dbReference type="Proteomes" id="UP000325517"/>
    </source>
</evidence>
<dbReference type="KEGG" id="psyo:PB01_03905"/>
<reference evidence="1 2" key="1">
    <citation type="submission" date="2018-07" db="EMBL/GenBank/DDBJ databases">
        <title>Complete genome sequence of Psychrobacillus sp. PB01, isolated from iceberg, and comparative genome analysis of Psychrobacillus strains.</title>
        <authorList>
            <person name="Lee P.C."/>
        </authorList>
    </citation>
    <scope>NUCLEOTIDE SEQUENCE [LARGE SCALE GENOMIC DNA]</scope>
    <source>
        <strain evidence="1 2">PB01</strain>
    </source>
</reference>
<keyword evidence="2" id="KW-1185">Reference proteome</keyword>